<feature type="transmembrane region" description="Helical" evidence="11">
    <location>
        <begin position="12"/>
        <end position="34"/>
    </location>
</feature>
<dbReference type="FunFam" id="1.10.287.130:FF:000001">
    <property type="entry name" value="Two-component sensor histidine kinase"/>
    <property type="match status" value="1"/>
</dbReference>
<dbReference type="Pfam" id="PF00672">
    <property type="entry name" value="HAMP"/>
    <property type="match status" value="1"/>
</dbReference>
<keyword evidence="11" id="KW-0472">Membrane</keyword>
<dbReference type="PANTHER" id="PTHR44936">
    <property type="entry name" value="SENSOR PROTEIN CREC"/>
    <property type="match status" value="1"/>
</dbReference>
<organism evidence="14 15">
    <name type="scientific">Aminobacter aminovorans</name>
    <name type="common">Chelatobacter heintzii</name>
    <dbReference type="NCBI Taxonomy" id="83263"/>
    <lineage>
        <taxon>Bacteria</taxon>
        <taxon>Pseudomonadati</taxon>
        <taxon>Pseudomonadota</taxon>
        <taxon>Alphaproteobacteria</taxon>
        <taxon>Hyphomicrobiales</taxon>
        <taxon>Phyllobacteriaceae</taxon>
        <taxon>Aminobacter</taxon>
    </lineage>
</organism>
<feature type="transmembrane region" description="Helical" evidence="11">
    <location>
        <begin position="46"/>
        <end position="70"/>
    </location>
</feature>
<keyword evidence="11" id="KW-1133">Transmembrane helix</keyword>
<evidence type="ECO:0000256" key="9">
    <source>
        <dbReference type="ARBA" id="ARBA00022840"/>
    </source>
</evidence>
<dbReference type="CDD" id="cd00075">
    <property type="entry name" value="HATPase"/>
    <property type="match status" value="1"/>
</dbReference>
<dbReference type="SUPFAM" id="SSF158472">
    <property type="entry name" value="HAMP domain-like"/>
    <property type="match status" value="1"/>
</dbReference>
<dbReference type="SMART" id="SM00388">
    <property type="entry name" value="HisKA"/>
    <property type="match status" value="1"/>
</dbReference>
<dbReference type="SUPFAM" id="SSF47384">
    <property type="entry name" value="Homodimeric domain of signal transducing histidine kinase"/>
    <property type="match status" value="1"/>
</dbReference>
<proteinExistence type="predicted"/>
<dbReference type="RefSeq" id="WP_115731443.1">
    <property type="nucleotide sequence ID" value="NZ_BAAAVY010000002.1"/>
</dbReference>
<evidence type="ECO:0000256" key="1">
    <source>
        <dbReference type="ARBA" id="ARBA00000085"/>
    </source>
</evidence>
<dbReference type="Gene3D" id="3.30.565.10">
    <property type="entry name" value="Histidine kinase-like ATPase, C-terminal domain"/>
    <property type="match status" value="1"/>
</dbReference>
<dbReference type="InterPro" id="IPR036097">
    <property type="entry name" value="HisK_dim/P_sf"/>
</dbReference>
<feature type="domain" description="HAMP" evidence="13">
    <location>
        <begin position="71"/>
        <end position="125"/>
    </location>
</feature>
<gene>
    <name evidence="14" type="primary">envZ_3</name>
    <name evidence="14" type="ORF">NCTC10684_02473</name>
</gene>
<dbReference type="InterPro" id="IPR003660">
    <property type="entry name" value="HAMP_dom"/>
</dbReference>
<feature type="domain" description="Histidine kinase" evidence="12">
    <location>
        <begin position="133"/>
        <end position="334"/>
    </location>
</feature>
<evidence type="ECO:0000313" key="14">
    <source>
        <dbReference type="EMBL" id="SUU89239.1"/>
    </source>
</evidence>
<dbReference type="InterPro" id="IPR003594">
    <property type="entry name" value="HATPase_dom"/>
</dbReference>
<dbReference type="InterPro" id="IPR036890">
    <property type="entry name" value="HATPase_C_sf"/>
</dbReference>
<accession>A0A380WJQ6</accession>
<dbReference type="CDD" id="cd06225">
    <property type="entry name" value="HAMP"/>
    <property type="match status" value="1"/>
</dbReference>
<dbReference type="CDD" id="cd00082">
    <property type="entry name" value="HisKA"/>
    <property type="match status" value="1"/>
</dbReference>
<dbReference type="PRINTS" id="PR00344">
    <property type="entry name" value="BCTRLSENSOR"/>
</dbReference>
<dbReference type="AlphaFoldDB" id="A0A380WJQ6"/>
<keyword evidence="4" id="KW-1003">Cell membrane</keyword>
<evidence type="ECO:0000256" key="8">
    <source>
        <dbReference type="ARBA" id="ARBA00022777"/>
    </source>
</evidence>
<evidence type="ECO:0000259" key="12">
    <source>
        <dbReference type="PROSITE" id="PS50109"/>
    </source>
</evidence>
<dbReference type="GO" id="GO:0005524">
    <property type="term" value="F:ATP binding"/>
    <property type="evidence" value="ECO:0007669"/>
    <property type="project" value="UniProtKB-KW"/>
</dbReference>
<dbReference type="GO" id="GO:0000155">
    <property type="term" value="F:phosphorelay sensor kinase activity"/>
    <property type="evidence" value="ECO:0007669"/>
    <property type="project" value="InterPro"/>
</dbReference>
<evidence type="ECO:0000259" key="13">
    <source>
        <dbReference type="PROSITE" id="PS50885"/>
    </source>
</evidence>
<evidence type="ECO:0000256" key="3">
    <source>
        <dbReference type="ARBA" id="ARBA00012438"/>
    </source>
</evidence>
<dbReference type="Gene3D" id="1.10.287.130">
    <property type="match status" value="1"/>
</dbReference>
<dbReference type="OrthoDB" id="9815202at2"/>
<evidence type="ECO:0000256" key="11">
    <source>
        <dbReference type="SAM" id="Phobius"/>
    </source>
</evidence>
<evidence type="ECO:0000256" key="7">
    <source>
        <dbReference type="ARBA" id="ARBA00022741"/>
    </source>
</evidence>
<dbReference type="Pfam" id="PF02518">
    <property type="entry name" value="HATPase_c"/>
    <property type="match status" value="1"/>
</dbReference>
<dbReference type="PANTHER" id="PTHR44936:SF10">
    <property type="entry name" value="SENSOR PROTEIN RSTB"/>
    <property type="match status" value="1"/>
</dbReference>
<reference evidence="14 15" key="1">
    <citation type="submission" date="2018-06" db="EMBL/GenBank/DDBJ databases">
        <authorList>
            <consortium name="Pathogen Informatics"/>
            <person name="Doyle S."/>
        </authorList>
    </citation>
    <scope>NUCLEOTIDE SEQUENCE [LARGE SCALE GENOMIC DNA]</scope>
    <source>
        <strain evidence="14 15">NCTC10684</strain>
    </source>
</reference>
<keyword evidence="6 14" id="KW-0808">Transferase</keyword>
<comment type="subcellular location">
    <subcellularLocation>
        <location evidence="2">Cell membrane</location>
        <topology evidence="2">Multi-pass membrane protein</topology>
    </subcellularLocation>
</comment>
<evidence type="ECO:0000256" key="6">
    <source>
        <dbReference type="ARBA" id="ARBA00022679"/>
    </source>
</evidence>
<dbReference type="InterPro" id="IPR050980">
    <property type="entry name" value="2C_sensor_his_kinase"/>
</dbReference>
<dbReference type="Proteomes" id="UP000254701">
    <property type="component" value="Unassembled WGS sequence"/>
</dbReference>
<dbReference type="SMART" id="SM00387">
    <property type="entry name" value="HATPase_c"/>
    <property type="match status" value="1"/>
</dbReference>
<keyword evidence="11" id="KW-0812">Transmembrane</keyword>
<keyword evidence="10" id="KW-0902">Two-component regulatory system</keyword>
<dbReference type="Pfam" id="PF00512">
    <property type="entry name" value="HisKA"/>
    <property type="match status" value="1"/>
</dbReference>
<evidence type="ECO:0000256" key="2">
    <source>
        <dbReference type="ARBA" id="ARBA00004651"/>
    </source>
</evidence>
<keyword evidence="7" id="KW-0547">Nucleotide-binding</keyword>
<name>A0A380WJQ6_AMIAI</name>
<dbReference type="InterPro" id="IPR005467">
    <property type="entry name" value="His_kinase_dom"/>
</dbReference>
<dbReference type="SUPFAM" id="SSF55874">
    <property type="entry name" value="ATPase domain of HSP90 chaperone/DNA topoisomerase II/histidine kinase"/>
    <property type="match status" value="1"/>
</dbReference>
<keyword evidence="9" id="KW-0067">ATP-binding</keyword>
<dbReference type="EMBL" id="UFSM01000001">
    <property type="protein sequence ID" value="SUU89239.1"/>
    <property type="molecule type" value="Genomic_DNA"/>
</dbReference>
<sequence length="334" mass="35982">MTEKWRPPLGLVVLAILATVMTLPLLGLFCFQLYQQRFEPAAEPALLSHGAVAAAALVTGVTLLIGFVFIRTITRPMHDLMERTARIAEGQADALQPLAHHGTREMAELSKAFLEMARKLQIRNETIRTFATHVSHELKSPLTAIQGAAELLRDASDDMDPATRTRFLDNIVADTDRLNRLVRRLIELARADKAALPGQSTSLTEILGHLAPVEGVDVSIFSGADIRFAMSPENGAAILSNLVDNALRHGAGRFVLEASGLDGIVIIAATDDGCGISPNNRARIFEPFFTTRRETGGTGLGLGIVSTLLNAHDGTIQLAGADKGTRFEIRLPAV</sequence>
<protein>
    <recommendedName>
        <fullName evidence="3">histidine kinase</fullName>
        <ecNumber evidence="3">2.7.13.3</ecNumber>
    </recommendedName>
</protein>
<comment type="catalytic activity">
    <reaction evidence="1">
        <text>ATP + protein L-histidine = ADP + protein N-phospho-L-histidine.</text>
        <dbReference type="EC" id="2.7.13.3"/>
    </reaction>
</comment>
<keyword evidence="8" id="KW-0418">Kinase</keyword>
<dbReference type="SMART" id="SM00304">
    <property type="entry name" value="HAMP"/>
    <property type="match status" value="1"/>
</dbReference>
<dbReference type="Gene3D" id="6.10.340.10">
    <property type="match status" value="1"/>
</dbReference>
<dbReference type="PROSITE" id="PS50885">
    <property type="entry name" value="HAMP"/>
    <property type="match status" value="1"/>
</dbReference>
<dbReference type="InterPro" id="IPR003661">
    <property type="entry name" value="HisK_dim/P_dom"/>
</dbReference>
<evidence type="ECO:0000256" key="5">
    <source>
        <dbReference type="ARBA" id="ARBA00022553"/>
    </source>
</evidence>
<keyword evidence="5" id="KW-0597">Phosphoprotein</keyword>
<evidence type="ECO:0000313" key="15">
    <source>
        <dbReference type="Proteomes" id="UP000254701"/>
    </source>
</evidence>
<evidence type="ECO:0000256" key="4">
    <source>
        <dbReference type="ARBA" id="ARBA00022475"/>
    </source>
</evidence>
<dbReference type="InterPro" id="IPR004358">
    <property type="entry name" value="Sig_transdc_His_kin-like_C"/>
</dbReference>
<evidence type="ECO:0000256" key="10">
    <source>
        <dbReference type="ARBA" id="ARBA00023012"/>
    </source>
</evidence>
<dbReference type="GO" id="GO:0005886">
    <property type="term" value="C:plasma membrane"/>
    <property type="evidence" value="ECO:0007669"/>
    <property type="project" value="UniProtKB-SubCell"/>
</dbReference>
<dbReference type="EC" id="2.7.13.3" evidence="3"/>
<dbReference type="PROSITE" id="PS50109">
    <property type="entry name" value="HIS_KIN"/>
    <property type="match status" value="1"/>
</dbReference>